<feature type="coiled-coil region" evidence="1">
    <location>
        <begin position="132"/>
        <end position="182"/>
    </location>
</feature>
<keyword evidence="2" id="KW-0472">Membrane</keyword>
<feature type="transmembrane region" description="Helical" evidence="2">
    <location>
        <begin position="229"/>
        <end position="250"/>
    </location>
</feature>
<name>A0A7S1ZUT5_TRICV</name>
<dbReference type="EMBL" id="HBGO01026327">
    <property type="protein sequence ID" value="CAD9349658.1"/>
    <property type="molecule type" value="Transcribed_RNA"/>
</dbReference>
<evidence type="ECO:0000313" key="3">
    <source>
        <dbReference type="EMBL" id="CAD9349658.1"/>
    </source>
</evidence>
<keyword evidence="2" id="KW-1133">Transmembrane helix</keyword>
<keyword evidence="2" id="KW-0812">Transmembrane</keyword>
<evidence type="ECO:0000256" key="1">
    <source>
        <dbReference type="SAM" id="Coils"/>
    </source>
</evidence>
<proteinExistence type="predicted"/>
<evidence type="ECO:0000256" key="2">
    <source>
        <dbReference type="SAM" id="Phobius"/>
    </source>
</evidence>
<sequence>MESEGGEDGLYSTILGEMGGEGGAPAVMNDADGIGSTAAADDETILKFKGGAGPGEGGEPDVEEFMTRALQEAVSEARSQTPQEVAEAAQTDSILDDEEMMREINELFDSANQKLVDSIKEIQREQSSLAEASAKERQEAVLNNEARLAEAEAGVARLMETVSKETLEVEKALADLQAAKTELDADPLSKMSDLKGGGIAKQGAFVGMALFTLRALIDAAAMAGPDGEAHAAAAAIQGVIAVACAAYFFLA</sequence>
<accession>A0A7S1ZUT5</accession>
<reference evidence="3" key="1">
    <citation type="submission" date="2021-01" db="EMBL/GenBank/DDBJ databases">
        <authorList>
            <person name="Corre E."/>
            <person name="Pelletier E."/>
            <person name="Niang G."/>
            <person name="Scheremetjew M."/>
            <person name="Finn R."/>
            <person name="Kale V."/>
            <person name="Holt S."/>
            <person name="Cochrane G."/>
            <person name="Meng A."/>
            <person name="Brown T."/>
            <person name="Cohen L."/>
        </authorList>
    </citation>
    <scope>NUCLEOTIDE SEQUENCE</scope>
    <source>
        <strain evidence="3">Grunow 1884</strain>
    </source>
</reference>
<keyword evidence="1" id="KW-0175">Coiled coil</keyword>
<gene>
    <name evidence="3" type="ORF">OSIN01602_LOCUS15097</name>
</gene>
<dbReference type="AlphaFoldDB" id="A0A7S1ZUT5"/>
<organism evidence="3">
    <name type="scientific">Trieres chinensis</name>
    <name type="common">Marine centric diatom</name>
    <name type="synonym">Odontella sinensis</name>
    <dbReference type="NCBI Taxonomy" id="1514140"/>
    <lineage>
        <taxon>Eukaryota</taxon>
        <taxon>Sar</taxon>
        <taxon>Stramenopiles</taxon>
        <taxon>Ochrophyta</taxon>
        <taxon>Bacillariophyta</taxon>
        <taxon>Mediophyceae</taxon>
        <taxon>Biddulphiophycidae</taxon>
        <taxon>Eupodiscales</taxon>
        <taxon>Parodontellaceae</taxon>
        <taxon>Trieres</taxon>
    </lineage>
</organism>
<protein>
    <submittedName>
        <fullName evidence="3">Uncharacterized protein</fullName>
    </submittedName>
</protein>